<dbReference type="Pfam" id="PF15802">
    <property type="entry name" value="DCAF17"/>
    <property type="match status" value="1"/>
</dbReference>
<dbReference type="EMBL" id="CASHTH010003706">
    <property type="protein sequence ID" value="CAI8048146.1"/>
    <property type="molecule type" value="Genomic_DNA"/>
</dbReference>
<name>A0AA35XD86_GEOBA</name>
<sequence>MYRLPVGRFKIDINSMILYNCHLRKPPTTIEEQRPCLLVQTTDGWLKILDACSGECLRSAFVSSIIKFSSLDWADYYHTIQLKSTVSQIRRSGSRGLPPPTSDRLMIMYIFKIHPLQLAGSFSLNRSVFGAKIRDAELSEDVLVVSHSNNTFNFYSFRWMLKHCTVLEASLGEWLEMDGGGRCGIVGEPGFGVPLTMNIKECPPLLFTTQSSLGYGVQFGGSPAVFCHNSVPKFPDVFHIRALSGRHLVAELKNECPTMNDDVANFHFDNYQRFIHIHGCTYSSYKIRHADGQPHRLEKQYSVDFKQQSPIGYQLEQQDTPVITLSGRVVKRRSTDGGFNDLSSSLHKVELEDEVDLVFAVVTLPAGDDDVSAYLFFLDDKTGTILKTVEIPTWKQGLSNLIDYELDCILHVVQDGATSTCHYYRLTRTKR</sequence>
<dbReference type="Proteomes" id="UP001174909">
    <property type="component" value="Unassembled WGS sequence"/>
</dbReference>
<dbReference type="PANTHER" id="PTHR14815:SF2">
    <property type="entry name" value="DDB1- AND CUL4-ASSOCIATED FACTOR 17"/>
    <property type="match status" value="1"/>
</dbReference>
<dbReference type="PANTHER" id="PTHR14815">
    <property type="entry name" value="DDB1- AND CUL4-ASSOCIATED FACTOR 17"/>
    <property type="match status" value="1"/>
</dbReference>
<comment type="caution">
    <text evidence="1">The sequence shown here is derived from an EMBL/GenBank/DDBJ whole genome shotgun (WGS) entry which is preliminary data.</text>
</comment>
<gene>
    <name evidence="1" type="ORF">GBAR_LOCUS26591</name>
</gene>
<organism evidence="1 2">
    <name type="scientific">Geodia barretti</name>
    <name type="common">Barrett's horny sponge</name>
    <dbReference type="NCBI Taxonomy" id="519541"/>
    <lineage>
        <taxon>Eukaryota</taxon>
        <taxon>Metazoa</taxon>
        <taxon>Porifera</taxon>
        <taxon>Demospongiae</taxon>
        <taxon>Heteroscleromorpha</taxon>
        <taxon>Tetractinellida</taxon>
        <taxon>Astrophorina</taxon>
        <taxon>Geodiidae</taxon>
        <taxon>Geodia</taxon>
    </lineage>
</organism>
<reference evidence="1" key="1">
    <citation type="submission" date="2023-03" db="EMBL/GenBank/DDBJ databases">
        <authorList>
            <person name="Steffen K."/>
            <person name="Cardenas P."/>
        </authorList>
    </citation>
    <scope>NUCLEOTIDE SEQUENCE</scope>
</reference>
<protein>
    <submittedName>
        <fullName evidence="1">DDB1- and CUL4-associated factor 17</fullName>
    </submittedName>
</protein>
<accession>A0AA35XD86</accession>
<dbReference type="GO" id="GO:0016567">
    <property type="term" value="P:protein ubiquitination"/>
    <property type="evidence" value="ECO:0007669"/>
    <property type="project" value="InterPro"/>
</dbReference>
<dbReference type="AlphaFoldDB" id="A0AA35XD86"/>
<dbReference type="GO" id="GO:0080008">
    <property type="term" value="C:Cul4-RING E3 ubiquitin ligase complex"/>
    <property type="evidence" value="ECO:0007669"/>
    <property type="project" value="TreeGrafter"/>
</dbReference>
<evidence type="ECO:0000313" key="2">
    <source>
        <dbReference type="Proteomes" id="UP001174909"/>
    </source>
</evidence>
<proteinExistence type="predicted"/>
<keyword evidence="2" id="KW-1185">Reference proteome</keyword>
<dbReference type="InterPro" id="IPR031620">
    <property type="entry name" value="DCAF17"/>
</dbReference>
<evidence type="ECO:0000313" key="1">
    <source>
        <dbReference type="EMBL" id="CAI8048146.1"/>
    </source>
</evidence>